<evidence type="ECO:0000313" key="3">
    <source>
        <dbReference type="EMBL" id="MCU4719626.1"/>
    </source>
</evidence>
<dbReference type="EMBL" id="JAOPKC010000035">
    <property type="protein sequence ID" value="MCU4719626.1"/>
    <property type="molecule type" value="Genomic_DNA"/>
</dbReference>
<reference evidence="4" key="1">
    <citation type="submission" date="2023-02" db="EMBL/GenBank/DDBJ databases">
        <title>Enrichment on poylsaccharides allowed isolation of novel metabolic and taxonomic groups of Haloarchaea.</title>
        <authorList>
            <person name="Sorokin D.Y."/>
            <person name="Elcheninov A.G."/>
            <person name="Khizhniak T.V."/>
            <person name="Kolganova T.V."/>
            <person name="Kublanov I.V."/>
        </authorList>
    </citation>
    <scope>NUCLEOTIDE SEQUENCE</scope>
    <source>
        <strain evidence="3 5">HArc-curdl5-1</strain>
        <strain evidence="4">HArc-curdl7</strain>
    </source>
</reference>
<comment type="caution">
    <text evidence="4">The sequence shown here is derived from an EMBL/GenBank/DDBJ whole genome shotgun (WGS) entry which is preliminary data.</text>
</comment>
<keyword evidence="5" id="KW-1185">Reference proteome</keyword>
<evidence type="ECO:0000313" key="5">
    <source>
        <dbReference type="Proteomes" id="UP001208186"/>
    </source>
</evidence>
<dbReference type="Proteomes" id="UP001209746">
    <property type="component" value="Unassembled WGS sequence"/>
</dbReference>
<dbReference type="SUPFAM" id="SSF53756">
    <property type="entry name" value="UDP-Glycosyltransferase/glycogen phosphorylase"/>
    <property type="match status" value="1"/>
</dbReference>
<dbReference type="InterPro" id="IPR001296">
    <property type="entry name" value="Glyco_trans_1"/>
</dbReference>
<feature type="domain" description="Glycosyltransferase subfamily 4-like N-terminal" evidence="2">
    <location>
        <begin position="19"/>
        <end position="165"/>
    </location>
</feature>
<dbReference type="InterPro" id="IPR050194">
    <property type="entry name" value="Glycosyltransferase_grp1"/>
</dbReference>
<name>A0AAE3IHJ6_9EURY</name>
<dbReference type="GO" id="GO:0016757">
    <property type="term" value="F:glycosyltransferase activity"/>
    <property type="evidence" value="ECO:0007669"/>
    <property type="project" value="InterPro"/>
</dbReference>
<dbReference type="RefSeq" id="WP_315910372.1">
    <property type="nucleotide sequence ID" value="NZ_JAOPKC010000035.1"/>
</dbReference>
<dbReference type="Pfam" id="PF13579">
    <property type="entry name" value="Glyco_trans_4_4"/>
    <property type="match status" value="1"/>
</dbReference>
<organism evidence="4 6">
    <name type="scientific">Halapricum hydrolyticum</name>
    <dbReference type="NCBI Taxonomy" id="2979991"/>
    <lineage>
        <taxon>Archaea</taxon>
        <taxon>Methanobacteriati</taxon>
        <taxon>Methanobacteriota</taxon>
        <taxon>Stenosarchaea group</taxon>
        <taxon>Halobacteria</taxon>
        <taxon>Halobacteriales</taxon>
        <taxon>Haloarculaceae</taxon>
        <taxon>Halapricum</taxon>
    </lineage>
</organism>
<dbReference type="PANTHER" id="PTHR45947:SF3">
    <property type="entry name" value="SULFOQUINOVOSYL TRANSFERASE SQD2"/>
    <property type="match status" value="1"/>
</dbReference>
<evidence type="ECO:0000259" key="2">
    <source>
        <dbReference type="Pfam" id="PF13579"/>
    </source>
</evidence>
<dbReference type="Proteomes" id="UP001208186">
    <property type="component" value="Unassembled WGS sequence"/>
</dbReference>
<evidence type="ECO:0000259" key="1">
    <source>
        <dbReference type="Pfam" id="PF00534"/>
    </source>
</evidence>
<dbReference type="PANTHER" id="PTHR45947">
    <property type="entry name" value="SULFOQUINOVOSYL TRANSFERASE SQD2"/>
    <property type="match status" value="1"/>
</dbReference>
<gene>
    <name evidence="4" type="ORF">OB914_16365</name>
    <name evidence="3" type="ORF">OB916_16405</name>
</gene>
<sequence length="357" mass="39436">MASTDRINLTYLITGLQYGGANIGMVRLLSGLDPEEYDITVIAVVETSDDVVDLLPDHVTVHRLNIPEVTESYRVLKLVPLLRGTDVLVCSLFHASVVGVPLARLLGVPQVLVWQHNTQPANSLRYSGFHGIYRLADRVLADSNRVESFVRSEYRIPTSKISVLPIAGVDTETYCPADPETDADHISVGTVGRLTPEKGFDDLFRCARQLGPEYQFYIAGDGPKREWMETHTPKNVTLCGTVPNEDIPQFLNRHDIYFQPSKREGLCMTVIEAMSCGLPVVGSSVGGIPESVVPETTGYLCEPEDIDCFADRLAELGSDPKLRQQMGAAGRERVIDRYSQSVLVEKFEQVVRGAETQ</sequence>
<evidence type="ECO:0000313" key="4">
    <source>
        <dbReference type="EMBL" id="MCU4728525.1"/>
    </source>
</evidence>
<proteinExistence type="predicted"/>
<protein>
    <submittedName>
        <fullName evidence="4">Glycosyltransferase family 4 protein</fullName>
    </submittedName>
</protein>
<feature type="domain" description="Glycosyl transferase family 1" evidence="1">
    <location>
        <begin position="184"/>
        <end position="333"/>
    </location>
</feature>
<dbReference type="AlphaFoldDB" id="A0AAE3IHJ6"/>
<dbReference type="EMBL" id="JAOPKD010000030">
    <property type="protein sequence ID" value="MCU4728525.1"/>
    <property type="molecule type" value="Genomic_DNA"/>
</dbReference>
<dbReference type="Gene3D" id="3.40.50.2000">
    <property type="entry name" value="Glycogen Phosphorylase B"/>
    <property type="match status" value="2"/>
</dbReference>
<accession>A0AAE3IHJ6</accession>
<dbReference type="CDD" id="cd03801">
    <property type="entry name" value="GT4_PimA-like"/>
    <property type="match status" value="1"/>
</dbReference>
<dbReference type="Pfam" id="PF00534">
    <property type="entry name" value="Glycos_transf_1"/>
    <property type="match status" value="1"/>
</dbReference>
<evidence type="ECO:0000313" key="6">
    <source>
        <dbReference type="Proteomes" id="UP001209746"/>
    </source>
</evidence>
<dbReference type="InterPro" id="IPR028098">
    <property type="entry name" value="Glyco_trans_4-like_N"/>
</dbReference>